<comment type="caution">
    <text evidence="3">The sequence shown here is derived from an EMBL/GenBank/DDBJ whole genome shotgun (WGS) entry which is preliminary data.</text>
</comment>
<name>A0A4V5NYB6_9GAMM</name>
<dbReference type="EMBL" id="SWCI01000004">
    <property type="protein sequence ID" value="TKB49454.1"/>
    <property type="molecule type" value="Genomic_DNA"/>
</dbReference>
<keyword evidence="2" id="KW-1133">Transmembrane helix</keyword>
<feature type="transmembrane region" description="Helical" evidence="2">
    <location>
        <begin position="14"/>
        <end position="33"/>
    </location>
</feature>
<organism evidence="3 4">
    <name type="scientific">Ferrimonas sediminicola</name>
    <dbReference type="NCBI Taxonomy" id="2569538"/>
    <lineage>
        <taxon>Bacteria</taxon>
        <taxon>Pseudomonadati</taxon>
        <taxon>Pseudomonadota</taxon>
        <taxon>Gammaproteobacteria</taxon>
        <taxon>Alteromonadales</taxon>
        <taxon>Ferrimonadaceae</taxon>
        <taxon>Ferrimonas</taxon>
    </lineage>
</organism>
<dbReference type="OrthoDB" id="6399368at2"/>
<evidence type="ECO:0000313" key="4">
    <source>
        <dbReference type="Proteomes" id="UP000305674"/>
    </source>
</evidence>
<evidence type="ECO:0000256" key="1">
    <source>
        <dbReference type="ARBA" id="ARBA00022729"/>
    </source>
</evidence>
<proteinExistence type="predicted"/>
<dbReference type="InterPro" id="IPR021534">
    <property type="entry name" value="DUF3192"/>
</dbReference>
<keyword evidence="4" id="KW-1185">Reference proteome</keyword>
<dbReference type="Gene3D" id="3.30.1450.10">
    <property type="match status" value="1"/>
</dbReference>
<dbReference type="RefSeq" id="WP_136852924.1">
    <property type="nucleotide sequence ID" value="NZ_SWCI01000004.1"/>
</dbReference>
<dbReference type="Pfam" id="PF11399">
    <property type="entry name" value="DUF3192"/>
    <property type="match status" value="1"/>
</dbReference>
<evidence type="ECO:0000313" key="3">
    <source>
        <dbReference type="EMBL" id="TKB49454.1"/>
    </source>
</evidence>
<keyword evidence="1" id="KW-0732">Signal</keyword>
<evidence type="ECO:0000256" key="2">
    <source>
        <dbReference type="SAM" id="Phobius"/>
    </source>
</evidence>
<keyword evidence="2" id="KW-0812">Transmembrane</keyword>
<dbReference type="AlphaFoldDB" id="A0A4V5NYB6"/>
<accession>A0A4V5NYB6</accession>
<dbReference type="Proteomes" id="UP000305674">
    <property type="component" value="Unassembled WGS sequence"/>
</dbReference>
<reference evidence="3 4" key="1">
    <citation type="submission" date="2019-04" db="EMBL/GenBank/DDBJ databases">
        <authorList>
            <person name="Hwang J.C."/>
        </authorList>
    </citation>
    <scope>NUCLEOTIDE SEQUENCE [LARGE SCALE GENOMIC DNA]</scope>
    <source>
        <strain evidence="3 4">IMCC35001</strain>
    </source>
</reference>
<keyword evidence="2" id="KW-0472">Membrane</keyword>
<gene>
    <name evidence="3" type="ORF">FCL40_08985</name>
</gene>
<dbReference type="InterPro" id="IPR037873">
    <property type="entry name" value="BamE-like"/>
</dbReference>
<protein>
    <submittedName>
        <fullName evidence="3">DUF3192 domain-containing protein</fullName>
    </submittedName>
</protein>
<sequence length="145" mass="15858">MEPRRNTSSNIPKIIGLIIGGYALFAALVIAFYDPAPVTPAEMDWEDRQLFNQNTIAGLSLGDAKKQVMETLGAPNFNDAQIVDGVEMQLVRYRTHHVRSDGETTEDECTPLLFVSGKLVGIGDHAVETYMNNGLPELPQVNAAN</sequence>